<organism evidence="2 3">
    <name type="scientific">Actinoplanes lobatus</name>
    <dbReference type="NCBI Taxonomy" id="113568"/>
    <lineage>
        <taxon>Bacteria</taxon>
        <taxon>Bacillati</taxon>
        <taxon>Actinomycetota</taxon>
        <taxon>Actinomycetes</taxon>
        <taxon>Micromonosporales</taxon>
        <taxon>Micromonosporaceae</taxon>
        <taxon>Actinoplanes</taxon>
    </lineage>
</organism>
<evidence type="ECO:0000256" key="1">
    <source>
        <dbReference type="SAM" id="MobiDB-lite"/>
    </source>
</evidence>
<protein>
    <submittedName>
        <fullName evidence="2">Uncharacterized protein</fullName>
    </submittedName>
</protein>
<gene>
    <name evidence="2" type="ORF">BJ964_006744</name>
</gene>
<reference evidence="2 3" key="1">
    <citation type="submission" date="2020-08" db="EMBL/GenBank/DDBJ databases">
        <title>Sequencing the genomes of 1000 actinobacteria strains.</title>
        <authorList>
            <person name="Klenk H.-P."/>
        </authorList>
    </citation>
    <scope>NUCLEOTIDE SEQUENCE [LARGE SCALE GENOMIC DNA]</scope>
    <source>
        <strain evidence="2 3">DSM 43150</strain>
    </source>
</reference>
<dbReference type="RefSeq" id="WP_188124402.1">
    <property type="nucleotide sequence ID" value="NZ_BOMP01000177.1"/>
</dbReference>
<feature type="compositionally biased region" description="Basic residues" evidence="1">
    <location>
        <begin position="126"/>
        <end position="137"/>
    </location>
</feature>
<dbReference type="EMBL" id="JACHNC010000001">
    <property type="protein sequence ID" value="MBB4752583.1"/>
    <property type="molecule type" value="Genomic_DNA"/>
</dbReference>
<sequence length="137" mass="14901">MIRLRWESKTAERGMWLHMVNMQEFARRLSTLASRAFTSDDVVDLATAADVRISSELEIDASLAQRLLDRVSPPVLVTGAEIAASEWPPPTSTRPAAPLVAFSSPGAVDAPKDQPTRPRTSGAARVGRRPGSRRPGR</sequence>
<accession>A0A7W7MJL4</accession>
<dbReference type="Proteomes" id="UP000590511">
    <property type="component" value="Unassembled WGS sequence"/>
</dbReference>
<proteinExistence type="predicted"/>
<feature type="region of interest" description="Disordered" evidence="1">
    <location>
        <begin position="83"/>
        <end position="137"/>
    </location>
</feature>
<evidence type="ECO:0000313" key="2">
    <source>
        <dbReference type="EMBL" id="MBB4752583.1"/>
    </source>
</evidence>
<name>A0A7W7MJL4_9ACTN</name>
<evidence type="ECO:0000313" key="3">
    <source>
        <dbReference type="Proteomes" id="UP000590511"/>
    </source>
</evidence>
<comment type="caution">
    <text evidence="2">The sequence shown here is derived from an EMBL/GenBank/DDBJ whole genome shotgun (WGS) entry which is preliminary data.</text>
</comment>
<dbReference type="AlphaFoldDB" id="A0A7W7MJL4"/>